<name>A0A9D5UDQ8_9CELL</name>
<dbReference type="AlphaFoldDB" id="A0A9D5UDQ8"/>
<evidence type="ECO:0000313" key="6">
    <source>
        <dbReference type="Proteomes" id="UP000822993"/>
    </source>
</evidence>
<feature type="domain" description="HTH tetR-type" evidence="4">
    <location>
        <begin position="56"/>
        <end position="116"/>
    </location>
</feature>
<reference evidence="5 6" key="1">
    <citation type="submission" date="2020-08" db="EMBL/GenBank/DDBJ databases">
        <title>A Genomic Blueprint of the Chicken Gut Microbiome.</title>
        <authorList>
            <person name="Gilroy R."/>
            <person name="Ravi A."/>
            <person name="Getino M."/>
            <person name="Pursley I."/>
            <person name="Horton D.L."/>
            <person name="Alikhan N.-F."/>
            <person name="Baker D."/>
            <person name="Gharbi K."/>
            <person name="Hall N."/>
            <person name="Watson M."/>
            <person name="Adriaenssens E.M."/>
            <person name="Foster-Nyarko E."/>
            <person name="Jarju S."/>
            <person name="Secka A."/>
            <person name="Antonio M."/>
            <person name="Oren A."/>
            <person name="Chaudhuri R."/>
            <person name="La Ragione R.M."/>
            <person name="Hildebrand F."/>
            <person name="Pallen M.J."/>
        </authorList>
    </citation>
    <scope>NUCLEOTIDE SEQUENCE [LARGE SCALE GENOMIC DNA]</scope>
    <source>
        <strain evidence="5 6">Sa1BUA8</strain>
    </source>
</reference>
<feature type="region of interest" description="Disordered" evidence="3">
    <location>
        <begin position="1"/>
        <end position="58"/>
    </location>
</feature>
<feature type="DNA-binding region" description="H-T-H motif" evidence="2">
    <location>
        <begin position="79"/>
        <end position="98"/>
    </location>
</feature>
<dbReference type="EMBL" id="JACSPN010000001">
    <property type="protein sequence ID" value="MBE7698727.1"/>
    <property type="molecule type" value="Genomic_DNA"/>
</dbReference>
<organism evidence="5 6">
    <name type="scientific">Oerskovia douganii</name>
    <dbReference type="NCBI Taxonomy" id="2762210"/>
    <lineage>
        <taxon>Bacteria</taxon>
        <taxon>Bacillati</taxon>
        <taxon>Actinomycetota</taxon>
        <taxon>Actinomycetes</taxon>
        <taxon>Micrococcales</taxon>
        <taxon>Cellulomonadaceae</taxon>
        <taxon>Oerskovia</taxon>
    </lineage>
</organism>
<dbReference type="InterPro" id="IPR041583">
    <property type="entry name" value="TetR_C_31"/>
</dbReference>
<keyword evidence="6" id="KW-1185">Reference proteome</keyword>
<evidence type="ECO:0000256" key="1">
    <source>
        <dbReference type="ARBA" id="ARBA00023125"/>
    </source>
</evidence>
<sequence length="239" mass="25842">MDATQGDPHRGQSRIDDDPSPGGTAPPAPTRTVGRVAPGARPRSNDARTPVQTRSNDRQRAMINAAARLLISEGFGAVTHRRVARASGVPQGSASYYFPSSSSLVKAAVEAAEDLRCTAATERAETLVRRDRGTTTTARLLIETFYAPTVDDSVVDVRLDPMLTAMRDPALRPILRASRPRLLAALRTVLEASGYEHVTDVDLLGHFIDASLLSAASYGTEDVLDRATETTARLLEHWR</sequence>
<dbReference type="PRINTS" id="PR00455">
    <property type="entry name" value="HTHTETR"/>
</dbReference>
<dbReference type="PROSITE" id="PS50977">
    <property type="entry name" value="HTH_TETR_2"/>
    <property type="match status" value="1"/>
</dbReference>
<comment type="caution">
    <text evidence="5">The sequence shown here is derived from an EMBL/GenBank/DDBJ whole genome shotgun (WGS) entry which is preliminary data.</text>
</comment>
<evidence type="ECO:0000313" key="5">
    <source>
        <dbReference type="EMBL" id="MBE7698727.1"/>
    </source>
</evidence>
<accession>A0A9D5UDQ8</accession>
<dbReference type="Pfam" id="PF17940">
    <property type="entry name" value="TetR_C_31"/>
    <property type="match status" value="1"/>
</dbReference>
<dbReference type="GO" id="GO:0003677">
    <property type="term" value="F:DNA binding"/>
    <property type="evidence" value="ECO:0007669"/>
    <property type="project" value="UniProtKB-UniRule"/>
</dbReference>
<dbReference type="Proteomes" id="UP000822993">
    <property type="component" value="Unassembled WGS sequence"/>
</dbReference>
<dbReference type="RefSeq" id="WP_193718080.1">
    <property type="nucleotide sequence ID" value="NZ_JACSPN010000001.1"/>
</dbReference>
<dbReference type="InterPro" id="IPR001647">
    <property type="entry name" value="HTH_TetR"/>
</dbReference>
<keyword evidence="1 2" id="KW-0238">DNA-binding</keyword>
<dbReference type="InterPro" id="IPR009057">
    <property type="entry name" value="Homeodomain-like_sf"/>
</dbReference>
<proteinExistence type="predicted"/>
<dbReference type="Pfam" id="PF00440">
    <property type="entry name" value="TetR_N"/>
    <property type="match status" value="1"/>
</dbReference>
<gene>
    <name evidence="5" type="ORF">H9623_00195</name>
</gene>
<protein>
    <submittedName>
        <fullName evidence="5">TetR family transcriptional regulator</fullName>
    </submittedName>
</protein>
<dbReference type="SUPFAM" id="SSF46689">
    <property type="entry name" value="Homeodomain-like"/>
    <property type="match status" value="1"/>
</dbReference>
<evidence type="ECO:0000256" key="3">
    <source>
        <dbReference type="SAM" id="MobiDB-lite"/>
    </source>
</evidence>
<evidence type="ECO:0000259" key="4">
    <source>
        <dbReference type="PROSITE" id="PS50977"/>
    </source>
</evidence>
<evidence type="ECO:0000256" key="2">
    <source>
        <dbReference type="PROSITE-ProRule" id="PRU00335"/>
    </source>
</evidence>
<dbReference type="Gene3D" id="1.10.357.10">
    <property type="entry name" value="Tetracycline Repressor, domain 2"/>
    <property type="match status" value="1"/>
</dbReference>
<feature type="compositionally biased region" description="Basic and acidic residues" evidence="3">
    <location>
        <begin position="7"/>
        <end position="17"/>
    </location>
</feature>